<sequence length="162" mass="18430">MNFIQTLSKRICLVLLMAFAIVWSGVSIASNSLMHIQMSQALLQQMPEHDVQMASKHDQHQLDTEKTAQLEYLSSCHDQKMDMSQQNKMSCHDSQITQNQTTQTHCSECSMLLCQSMLAWVAPNEFAIQDPQLSVTSKSLPLHYQAQHLAGFWQEILRPPKA</sequence>
<accession>A0AAW8JNX6</accession>
<dbReference type="Proteomes" id="UP001243195">
    <property type="component" value="Unassembled WGS sequence"/>
</dbReference>
<name>A0AAW8JNX6_9GAMM</name>
<reference evidence="1" key="1">
    <citation type="submission" date="2023-08" db="EMBL/GenBank/DDBJ databases">
        <title>Emergence of clinically-relevant ST2 carbapenem-resistant Acinetobacter baumannii strains in hospital sewages in Zhejiang, East of China.</title>
        <authorList>
            <person name="Kaichao C."/>
            <person name="Zhang R."/>
        </authorList>
    </citation>
    <scope>NUCLEOTIDE SEQUENCE</scope>
    <source>
        <strain evidence="1">M-SY-60</strain>
    </source>
</reference>
<dbReference type="RefSeq" id="WP_308957125.1">
    <property type="nucleotide sequence ID" value="NZ_JAVICY010000033.1"/>
</dbReference>
<organism evidence="1 2">
    <name type="scientific">Acinetobacter gerneri</name>
    <dbReference type="NCBI Taxonomy" id="202952"/>
    <lineage>
        <taxon>Bacteria</taxon>
        <taxon>Pseudomonadati</taxon>
        <taxon>Pseudomonadota</taxon>
        <taxon>Gammaproteobacteria</taxon>
        <taxon>Moraxellales</taxon>
        <taxon>Moraxellaceae</taxon>
        <taxon>Acinetobacter</taxon>
    </lineage>
</organism>
<dbReference type="AlphaFoldDB" id="A0AAW8JNX6"/>
<comment type="caution">
    <text evidence="1">The sequence shown here is derived from an EMBL/GenBank/DDBJ whole genome shotgun (WGS) entry which is preliminary data.</text>
</comment>
<proteinExistence type="predicted"/>
<evidence type="ECO:0000313" key="1">
    <source>
        <dbReference type="EMBL" id="MDQ9072976.1"/>
    </source>
</evidence>
<protein>
    <recommendedName>
        <fullName evidence="3">DUF2946 domain-containing protein</fullName>
    </recommendedName>
</protein>
<evidence type="ECO:0008006" key="3">
    <source>
        <dbReference type="Google" id="ProtNLM"/>
    </source>
</evidence>
<evidence type="ECO:0000313" key="2">
    <source>
        <dbReference type="Proteomes" id="UP001243195"/>
    </source>
</evidence>
<gene>
    <name evidence="1" type="ORF">RFH51_16095</name>
</gene>
<dbReference type="EMBL" id="JAVIDA010000030">
    <property type="protein sequence ID" value="MDQ9072976.1"/>
    <property type="molecule type" value="Genomic_DNA"/>
</dbReference>